<dbReference type="PANTHER" id="PTHR46610:SF16">
    <property type="match status" value="1"/>
</dbReference>
<keyword evidence="1" id="KW-0472">Membrane</keyword>
<evidence type="ECO:0000313" key="2">
    <source>
        <dbReference type="EMBL" id="WVZ82570.1"/>
    </source>
</evidence>
<reference evidence="2 3" key="1">
    <citation type="submission" date="2024-02" db="EMBL/GenBank/DDBJ databases">
        <title>High-quality chromosome-scale genome assembly of Pensacola bahiagrass (Paspalum notatum Flugge var. saurae).</title>
        <authorList>
            <person name="Vega J.M."/>
            <person name="Podio M."/>
            <person name="Orjuela J."/>
            <person name="Siena L.A."/>
            <person name="Pessino S.C."/>
            <person name="Combes M.C."/>
            <person name="Mariac C."/>
            <person name="Albertini E."/>
            <person name="Pupilli F."/>
            <person name="Ortiz J.P.A."/>
            <person name="Leblanc O."/>
        </authorList>
    </citation>
    <scope>NUCLEOTIDE SEQUENCE [LARGE SCALE GENOMIC DNA]</scope>
    <source>
        <strain evidence="2">R1</strain>
        <tissue evidence="2">Leaf</tissue>
    </source>
</reference>
<dbReference type="InterPro" id="IPR045501">
    <property type="entry name" value="DUF6490"/>
</dbReference>
<feature type="transmembrane region" description="Helical" evidence="1">
    <location>
        <begin position="21"/>
        <end position="39"/>
    </location>
</feature>
<proteinExistence type="predicted"/>
<dbReference type="PANTHER" id="PTHR46610">
    <property type="entry name" value="OS05G0181300 PROTEIN"/>
    <property type="match status" value="1"/>
</dbReference>
<gene>
    <name evidence="2" type="ORF">U9M48_029824</name>
</gene>
<name>A0AAQ3X340_PASNO</name>
<keyword evidence="1" id="KW-0812">Transmembrane</keyword>
<dbReference type="EMBL" id="CP144750">
    <property type="protein sequence ID" value="WVZ82570.1"/>
    <property type="molecule type" value="Genomic_DNA"/>
</dbReference>
<dbReference type="Proteomes" id="UP001341281">
    <property type="component" value="Chromosome 06"/>
</dbReference>
<feature type="transmembrane region" description="Helical" evidence="1">
    <location>
        <begin position="45"/>
        <end position="63"/>
    </location>
</feature>
<keyword evidence="1" id="KW-1133">Transmembrane helix</keyword>
<evidence type="ECO:0000256" key="1">
    <source>
        <dbReference type="SAM" id="Phobius"/>
    </source>
</evidence>
<dbReference type="AlphaFoldDB" id="A0AAQ3X340"/>
<protein>
    <submittedName>
        <fullName evidence="2">Uncharacterized protein</fullName>
    </submittedName>
</protein>
<organism evidence="2 3">
    <name type="scientific">Paspalum notatum var. saurae</name>
    <dbReference type="NCBI Taxonomy" id="547442"/>
    <lineage>
        <taxon>Eukaryota</taxon>
        <taxon>Viridiplantae</taxon>
        <taxon>Streptophyta</taxon>
        <taxon>Embryophyta</taxon>
        <taxon>Tracheophyta</taxon>
        <taxon>Spermatophyta</taxon>
        <taxon>Magnoliopsida</taxon>
        <taxon>Liliopsida</taxon>
        <taxon>Poales</taxon>
        <taxon>Poaceae</taxon>
        <taxon>PACMAD clade</taxon>
        <taxon>Panicoideae</taxon>
        <taxon>Andropogonodae</taxon>
        <taxon>Paspaleae</taxon>
        <taxon>Paspalinae</taxon>
        <taxon>Paspalum</taxon>
    </lineage>
</organism>
<dbReference type="Pfam" id="PF20100">
    <property type="entry name" value="DUF6490"/>
    <property type="match status" value="1"/>
</dbReference>
<feature type="transmembrane region" description="Helical" evidence="1">
    <location>
        <begin position="107"/>
        <end position="130"/>
    </location>
</feature>
<feature type="transmembrane region" description="Helical" evidence="1">
    <location>
        <begin position="84"/>
        <end position="101"/>
    </location>
</feature>
<accession>A0AAQ3X340</accession>
<evidence type="ECO:0000313" key="3">
    <source>
        <dbReference type="Proteomes" id="UP001341281"/>
    </source>
</evidence>
<sequence>MAEIIINRNHRGQGQPVTTTWFAVAGLGALTVNSGLAVYRARGEPASVVFVAASYVLLLLLFACLRAYERAAPGSVARERARRAVWPLTSLLTAAFAWKVAAVMPSAVAGAVVWGLAVATIVGGFFAIFVQDA</sequence>
<keyword evidence="3" id="KW-1185">Reference proteome</keyword>